<feature type="transmembrane region" description="Helical" evidence="16">
    <location>
        <begin position="440"/>
        <end position="461"/>
    </location>
</feature>
<feature type="region of interest" description="Disordered" evidence="17">
    <location>
        <begin position="592"/>
        <end position="624"/>
    </location>
</feature>
<evidence type="ECO:0000256" key="14">
    <source>
        <dbReference type="ARBA" id="ARBA00047816"/>
    </source>
</evidence>
<dbReference type="Pfam" id="PF00115">
    <property type="entry name" value="COX1"/>
    <property type="match status" value="1"/>
</dbReference>
<feature type="transmembrane region" description="Helical" evidence="16">
    <location>
        <begin position="126"/>
        <end position="147"/>
    </location>
</feature>
<dbReference type="UniPathway" id="UPA00705"/>
<dbReference type="PRINTS" id="PR01165">
    <property type="entry name" value="CYCOXIDASEI"/>
</dbReference>
<evidence type="ECO:0000256" key="4">
    <source>
        <dbReference type="ARBA" id="ARBA00022617"/>
    </source>
</evidence>
<protein>
    <recommendedName>
        <fullName evidence="16">Cytochrome c oxidase subunit 1</fullName>
        <ecNumber evidence="16">7.1.1.9</ecNumber>
    </recommendedName>
</protein>
<evidence type="ECO:0000256" key="7">
    <source>
        <dbReference type="ARBA" id="ARBA00022723"/>
    </source>
</evidence>
<dbReference type="GO" id="GO:0015990">
    <property type="term" value="P:electron transport coupled proton transport"/>
    <property type="evidence" value="ECO:0007669"/>
    <property type="project" value="InterPro"/>
</dbReference>
<dbReference type="InterPro" id="IPR014241">
    <property type="entry name" value="Cyt_c_oxidase_su1_bac"/>
</dbReference>
<keyword evidence="19" id="KW-0560">Oxidoreductase</keyword>
<dbReference type="Proteomes" id="UP000000933">
    <property type="component" value="Chromosome"/>
</dbReference>
<organism evidence="19 20">
    <name type="scientific">Salinibacter ruber (strain M8)</name>
    <dbReference type="NCBI Taxonomy" id="761659"/>
    <lineage>
        <taxon>Bacteria</taxon>
        <taxon>Pseudomonadati</taxon>
        <taxon>Rhodothermota</taxon>
        <taxon>Rhodothermia</taxon>
        <taxon>Rhodothermales</taxon>
        <taxon>Salinibacteraceae</taxon>
        <taxon>Salinibacter</taxon>
    </lineage>
</organism>
<dbReference type="GO" id="GO:0022904">
    <property type="term" value="P:respiratory electron transport chain"/>
    <property type="evidence" value="ECO:0007669"/>
    <property type="project" value="TreeGrafter"/>
</dbReference>
<dbReference type="GO" id="GO:0046872">
    <property type="term" value="F:metal ion binding"/>
    <property type="evidence" value="ECO:0007669"/>
    <property type="project" value="UniProtKB-KW"/>
</dbReference>
<proteinExistence type="inferred from homology"/>
<feature type="transmembrane region" description="Helical" evidence="16">
    <location>
        <begin position="520"/>
        <end position="538"/>
    </location>
</feature>
<dbReference type="InterPro" id="IPR036927">
    <property type="entry name" value="Cyt_c_oxase-like_su1_sf"/>
</dbReference>
<dbReference type="HOGENOM" id="CLU_011899_7_3_10"/>
<keyword evidence="6 15" id="KW-0812">Transmembrane</keyword>
<keyword evidence="10 16" id="KW-1133">Transmembrane helix</keyword>
<evidence type="ECO:0000256" key="17">
    <source>
        <dbReference type="SAM" id="MobiDB-lite"/>
    </source>
</evidence>
<feature type="transmembrane region" description="Helical" evidence="16">
    <location>
        <begin position="208"/>
        <end position="231"/>
    </location>
</feature>
<keyword evidence="8" id="KW-1278">Translocase</keyword>
<dbReference type="PATRIC" id="fig|761659.10.peg.2523"/>
<evidence type="ECO:0000256" key="12">
    <source>
        <dbReference type="ARBA" id="ARBA00023008"/>
    </source>
</evidence>
<feature type="transmembrane region" description="Helical" evidence="16">
    <location>
        <begin position="364"/>
        <end position="382"/>
    </location>
</feature>
<comment type="catalytic activity">
    <reaction evidence="14 16">
        <text>4 Fe(II)-[cytochrome c] + O2 + 8 H(+)(in) = 4 Fe(III)-[cytochrome c] + 2 H2O + 4 H(+)(out)</text>
        <dbReference type="Rhea" id="RHEA:11436"/>
        <dbReference type="Rhea" id="RHEA-COMP:10350"/>
        <dbReference type="Rhea" id="RHEA-COMP:14399"/>
        <dbReference type="ChEBI" id="CHEBI:15377"/>
        <dbReference type="ChEBI" id="CHEBI:15378"/>
        <dbReference type="ChEBI" id="CHEBI:15379"/>
        <dbReference type="ChEBI" id="CHEBI:29033"/>
        <dbReference type="ChEBI" id="CHEBI:29034"/>
        <dbReference type="EC" id="7.1.1.9"/>
    </reaction>
</comment>
<evidence type="ECO:0000256" key="5">
    <source>
        <dbReference type="ARBA" id="ARBA00022660"/>
    </source>
</evidence>
<evidence type="ECO:0000256" key="1">
    <source>
        <dbReference type="ARBA" id="ARBA00004141"/>
    </source>
</evidence>
<keyword evidence="3 15" id="KW-0813">Transport</keyword>
<dbReference type="Gene3D" id="1.20.210.10">
    <property type="entry name" value="Cytochrome c oxidase-like, subunit I domain"/>
    <property type="match status" value="1"/>
</dbReference>
<feature type="region of interest" description="Disordered" evidence="17">
    <location>
        <begin position="1"/>
        <end position="24"/>
    </location>
</feature>
<feature type="region of interest" description="Disordered" evidence="17">
    <location>
        <begin position="41"/>
        <end position="63"/>
    </location>
</feature>
<evidence type="ECO:0000256" key="8">
    <source>
        <dbReference type="ARBA" id="ARBA00022967"/>
    </source>
</evidence>
<feature type="transmembrane region" description="Helical" evidence="16">
    <location>
        <begin position="168"/>
        <end position="188"/>
    </location>
</feature>
<dbReference type="SUPFAM" id="SSF81442">
    <property type="entry name" value="Cytochrome c oxidase subunit I-like"/>
    <property type="match status" value="1"/>
</dbReference>
<feature type="transmembrane region" description="Helical" evidence="16">
    <location>
        <begin position="85"/>
        <end position="106"/>
    </location>
</feature>
<evidence type="ECO:0000256" key="16">
    <source>
        <dbReference type="RuleBase" id="RU363061"/>
    </source>
</evidence>
<evidence type="ECO:0000256" key="3">
    <source>
        <dbReference type="ARBA" id="ARBA00022448"/>
    </source>
</evidence>
<keyword evidence="11 16" id="KW-0408">Iron</keyword>
<dbReference type="PANTHER" id="PTHR10422">
    <property type="entry name" value="CYTOCHROME C OXIDASE SUBUNIT 1"/>
    <property type="match status" value="1"/>
</dbReference>
<feature type="transmembrane region" description="Helical" evidence="16">
    <location>
        <begin position="473"/>
        <end position="494"/>
    </location>
</feature>
<evidence type="ECO:0000256" key="15">
    <source>
        <dbReference type="RuleBase" id="RU000370"/>
    </source>
</evidence>
<dbReference type="EC" id="7.1.1.9" evidence="16"/>
<keyword evidence="5 15" id="KW-0679">Respiratory chain</keyword>
<evidence type="ECO:0000256" key="11">
    <source>
        <dbReference type="ARBA" id="ARBA00023004"/>
    </source>
</evidence>
<dbReference type="GO" id="GO:0005886">
    <property type="term" value="C:plasma membrane"/>
    <property type="evidence" value="ECO:0007669"/>
    <property type="project" value="UniProtKB-SubCell"/>
</dbReference>
<dbReference type="GO" id="GO:0016491">
    <property type="term" value="F:oxidoreductase activity"/>
    <property type="evidence" value="ECO:0007669"/>
    <property type="project" value="UniProtKB-KW"/>
</dbReference>
<evidence type="ECO:0000256" key="10">
    <source>
        <dbReference type="ARBA" id="ARBA00022989"/>
    </source>
</evidence>
<evidence type="ECO:0000256" key="6">
    <source>
        <dbReference type="ARBA" id="ARBA00022692"/>
    </source>
</evidence>
<dbReference type="InterPro" id="IPR000883">
    <property type="entry name" value="Cyt_C_Oxase_1"/>
</dbReference>
<keyword evidence="13 16" id="KW-0472">Membrane</keyword>
<dbReference type="PANTHER" id="PTHR10422:SF18">
    <property type="entry name" value="CYTOCHROME C OXIDASE SUBUNIT 1"/>
    <property type="match status" value="1"/>
</dbReference>
<dbReference type="EMBL" id="FP565814">
    <property type="protein sequence ID" value="CBH25239.1"/>
    <property type="molecule type" value="Genomic_DNA"/>
</dbReference>
<feature type="transmembrane region" description="Helical" evidence="16">
    <location>
        <begin position="331"/>
        <end position="352"/>
    </location>
</feature>
<reference evidence="20" key="2">
    <citation type="submission" date="2010-04" db="EMBL/GenBank/DDBJ databases">
        <title>Genome sequence of Salinibacter ruber M8.</title>
        <authorList>
            <consortium name="Genoscope"/>
        </authorList>
    </citation>
    <scope>NUCLEOTIDE SEQUENCE [LARGE SCALE GENOMIC DNA]</scope>
    <source>
        <strain evidence="20">M8</strain>
    </source>
</reference>
<feature type="transmembrane region" description="Helical" evidence="16">
    <location>
        <begin position="251"/>
        <end position="276"/>
    </location>
</feature>
<keyword evidence="7 16" id="KW-0479">Metal-binding</keyword>
<evidence type="ECO:0000259" key="18">
    <source>
        <dbReference type="PROSITE" id="PS50855"/>
    </source>
</evidence>
<dbReference type="KEGG" id="srm:SRM_02318"/>
<accession>D5HB34</accession>
<dbReference type="PROSITE" id="PS00077">
    <property type="entry name" value="COX1_CUB"/>
    <property type="match status" value="1"/>
</dbReference>
<reference evidence="19 20" key="1">
    <citation type="journal article" date="2010" name="ISME J.">
        <title>Fine-scale evolution: genomic, phenotypic and ecological differentiation in two coexisting Salinibacter ruber strains.</title>
        <authorList>
            <person name="Pena A."/>
            <person name="Teeling H."/>
            <person name="Huerta-Cepas J."/>
            <person name="Santos F."/>
            <person name="Yarza P."/>
            <person name="Brito-Echeverria J."/>
            <person name="Lucio M."/>
            <person name="Schmitt-Kopplin P."/>
            <person name="Meseguer I."/>
            <person name="Schenowitz C."/>
            <person name="Dossat C."/>
            <person name="Barbe V."/>
            <person name="Dopazo J."/>
            <person name="Rossello-Mora R."/>
            <person name="Schuler M."/>
            <person name="Glockner F.O."/>
            <person name="Amann R."/>
            <person name="Gabaldon T."/>
            <person name="Anton J."/>
        </authorList>
    </citation>
    <scope>NUCLEOTIDE SEQUENCE [LARGE SCALE GENOMIC DNA]</scope>
    <source>
        <strain evidence="19 20">M8</strain>
    </source>
</reference>
<dbReference type="GO" id="GO:0006119">
    <property type="term" value="P:oxidative phosphorylation"/>
    <property type="evidence" value="ECO:0007669"/>
    <property type="project" value="UniProtKB-UniPathway"/>
</dbReference>
<feature type="domain" description="Cytochrome oxidase subunit I profile" evidence="18">
    <location>
        <begin position="67"/>
        <end position="577"/>
    </location>
</feature>
<comment type="function">
    <text evidence="16">Cytochrome c oxidase is the component of the respiratory chain that catalyzes the reduction of oxygen to water. Subunits 1-3 form the functional core of the enzyme complex. CO I is the catalytic subunit of the enzyme. Electrons originating in cytochrome c are transferred via the copper A center of subunit 2 and heme A of subunit 1 to the bimetallic center formed by heme A3 and copper B.</text>
</comment>
<keyword evidence="4 15" id="KW-0349">Heme</keyword>
<name>D5HB34_SALRM</name>
<gene>
    <name evidence="19" type="primary">ctaD</name>
    <name evidence="19" type="ordered locus">SRM_02318</name>
</gene>
<dbReference type="GO" id="GO:0020037">
    <property type="term" value="F:heme binding"/>
    <property type="evidence" value="ECO:0007669"/>
    <property type="project" value="InterPro"/>
</dbReference>
<dbReference type="PROSITE" id="PS50855">
    <property type="entry name" value="COX1"/>
    <property type="match status" value="1"/>
</dbReference>
<comment type="pathway">
    <text evidence="2 16">Energy metabolism; oxidative phosphorylation.</text>
</comment>
<evidence type="ECO:0000256" key="2">
    <source>
        <dbReference type="ARBA" id="ARBA00004673"/>
    </source>
</evidence>
<evidence type="ECO:0000313" key="20">
    <source>
        <dbReference type="Proteomes" id="UP000000933"/>
    </source>
</evidence>
<keyword evidence="16" id="KW-1003">Cell membrane</keyword>
<evidence type="ECO:0000256" key="13">
    <source>
        <dbReference type="ARBA" id="ARBA00023136"/>
    </source>
</evidence>
<feature type="transmembrane region" description="Helical" evidence="16">
    <location>
        <begin position="296"/>
        <end position="319"/>
    </location>
</feature>
<evidence type="ECO:0000256" key="9">
    <source>
        <dbReference type="ARBA" id="ARBA00022982"/>
    </source>
</evidence>
<evidence type="ECO:0000313" key="19">
    <source>
        <dbReference type="EMBL" id="CBH25239.1"/>
    </source>
</evidence>
<dbReference type="NCBIfam" id="TIGR02891">
    <property type="entry name" value="CtaD_CoxA"/>
    <property type="match status" value="1"/>
</dbReference>
<dbReference type="AlphaFoldDB" id="D5HB34"/>
<dbReference type="GO" id="GO:0004129">
    <property type="term" value="F:cytochrome-c oxidase activity"/>
    <property type="evidence" value="ECO:0007669"/>
    <property type="project" value="UniProtKB-EC"/>
</dbReference>
<dbReference type="InterPro" id="IPR023615">
    <property type="entry name" value="Cyt_c_Oxase_su1_BS"/>
</dbReference>
<keyword evidence="12 16" id="KW-0186">Copper</keyword>
<sequence length="624" mass="68230">MSSSRSRATRRSPRSNGQSPRGRSGPCCCFSAVHACHTSDRDAMSTTTQNAPVEQGEPQEEETNYLNHETSIWSWLSTKDHKRIGVLYCVSLATVFLAAGVLALLMRAELSGPDQTLMSNDTYNQVFTMHGILMVFLFLVPSIPAILGNFVLPLQIGAKDVAFPRLNLASWYVYLAGAALTITALLTGGVDTGWTFYTPYSSSTGGGVLWMTAAIFVAGFANIFTGMNFIVTIHKMRAPGMTWNRLPLFVWGLYATSIVQVLATPVIGITMVLLILEQTLQIGIFDPALGGDPVLFQHFFWFYSHPAVYIMILPAFGILSELIATFSRSRIFGYRAIALSSVAIAMLGFLVWGHHMFVSGQSAISSIVFSLITYLIGIPSGIKVFNWVATLYKGSIWLQTPMLYALGFLFMFTIGGFTGIMVGVLSVDVHLHDTYYVVGHFHYVMMGGSVVALLGGMHYWWPKITGRMYNETLAKIAAALVFIGFNLTFFPQLVLGSRGMPRRYANYADRFAGLHQLSTYGSQILGVGLFLILGYALWSLAYGEKAPANPWGATTLEWTNTTAVPIHHNFERTPLVTRGPYDFHLADEVFGGGDGEALSDDVPQIPEPAPSAPSETDTADPASA</sequence>
<dbReference type="InterPro" id="IPR023616">
    <property type="entry name" value="Cyt_c_oxase-like_su1_dom"/>
</dbReference>
<feature type="transmembrane region" description="Helical" evidence="16">
    <location>
        <begin position="403"/>
        <end position="425"/>
    </location>
</feature>
<comment type="similarity">
    <text evidence="15">Belongs to the heme-copper respiratory oxidase family.</text>
</comment>
<keyword evidence="9 15" id="KW-0249">Electron transport</keyword>
<comment type="subcellular location">
    <subcellularLocation>
        <location evidence="16">Cell membrane</location>
        <topology evidence="16">Multi-pass membrane protein</topology>
    </subcellularLocation>
    <subcellularLocation>
        <location evidence="1">Membrane</location>
        <topology evidence="1">Multi-pass membrane protein</topology>
    </subcellularLocation>
</comment>